<dbReference type="Proteomes" id="UP001177003">
    <property type="component" value="Chromosome 0"/>
</dbReference>
<dbReference type="InterPro" id="IPR053932">
    <property type="entry name" value="GeBP-like_DBD"/>
</dbReference>
<dbReference type="AlphaFoldDB" id="A0AA35Y7G8"/>
<keyword evidence="4" id="KW-1185">Reference proteome</keyword>
<evidence type="ECO:0000313" key="4">
    <source>
        <dbReference type="Proteomes" id="UP001177003"/>
    </source>
</evidence>
<evidence type="ECO:0000256" key="1">
    <source>
        <dbReference type="ARBA" id="ARBA00010820"/>
    </source>
</evidence>
<accession>A0AA35Y7G8</accession>
<reference evidence="3" key="1">
    <citation type="submission" date="2023-04" db="EMBL/GenBank/DDBJ databases">
        <authorList>
            <person name="Vijverberg K."/>
            <person name="Xiong W."/>
            <person name="Schranz E."/>
        </authorList>
    </citation>
    <scope>NUCLEOTIDE SEQUENCE</scope>
</reference>
<gene>
    <name evidence="3" type="ORF">LSALG_LOCUS4279</name>
</gene>
<name>A0AA35Y7G8_LACSI</name>
<protein>
    <recommendedName>
        <fullName evidence="2">Glabrous enhancer-binding protein-like DBD domain-containing protein</fullName>
    </recommendedName>
</protein>
<comment type="similarity">
    <text evidence="1">Belongs to the GeBP family.</text>
</comment>
<evidence type="ECO:0000259" key="2">
    <source>
        <dbReference type="Pfam" id="PF04504"/>
    </source>
</evidence>
<proteinExistence type="inferred from homology"/>
<dbReference type="EMBL" id="OX465086">
    <property type="protein sequence ID" value="CAI9263597.1"/>
    <property type="molecule type" value="Genomic_DNA"/>
</dbReference>
<feature type="domain" description="Glabrous enhancer-binding protein-like DBD" evidence="2">
    <location>
        <begin position="49"/>
        <end position="128"/>
    </location>
</feature>
<sequence length="146" mass="16898">MQRSEAPNKRKKITNAIISGGSAQWKHPNEIEDIATNKPQNEEIQEVDYDTIEIMQEILAYRNRKGVWPCESPDDLQRFCFPYIHVGSVNKGGWLKKMEEMKNKFNNESAPHGDVDKKEFELWKKIWGNEQKGDDDDDDPSAVSCK</sequence>
<organism evidence="3 4">
    <name type="scientific">Lactuca saligna</name>
    <name type="common">Willowleaf lettuce</name>
    <dbReference type="NCBI Taxonomy" id="75948"/>
    <lineage>
        <taxon>Eukaryota</taxon>
        <taxon>Viridiplantae</taxon>
        <taxon>Streptophyta</taxon>
        <taxon>Embryophyta</taxon>
        <taxon>Tracheophyta</taxon>
        <taxon>Spermatophyta</taxon>
        <taxon>Magnoliopsida</taxon>
        <taxon>eudicotyledons</taxon>
        <taxon>Gunneridae</taxon>
        <taxon>Pentapetalae</taxon>
        <taxon>asterids</taxon>
        <taxon>campanulids</taxon>
        <taxon>Asterales</taxon>
        <taxon>Asteraceae</taxon>
        <taxon>Cichorioideae</taxon>
        <taxon>Cichorieae</taxon>
        <taxon>Lactucinae</taxon>
        <taxon>Lactuca</taxon>
    </lineage>
</organism>
<evidence type="ECO:0000313" key="3">
    <source>
        <dbReference type="EMBL" id="CAI9263597.1"/>
    </source>
</evidence>
<dbReference type="Pfam" id="PF04504">
    <property type="entry name" value="GeBP-like_DBD"/>
    <property type="match status" value="1"/>
</dbReference>